<accession>A0A1U2D2J9</accession>
<name>A0A1U2D2J9_9MYCO</name>
<reference evidence="2 3" key="1">
    <citation type="submission" date="2016-11" db="EMBL/GenBank/DDBJ databases">
        <authorList>
            <consortium name="Pathogen Informatics"/>
        </authorList>
    </citation>
    <scope>NUCLEOTIDE SEQUENCE [LARGE SCALE GENOMIC DNA]</scope>
    <source>
        <strain evidence="2 3">911</strain>
    </source>
</reference>
<dbReference type="AlphaFoldDB" id="A0A1U2D2J9"/>
<gene>
    <name evidence="2" type="ORF">SAMEA2259716_02648</name>
</gene>
<proteinExistence type="predicted"/>
<dbReference type="EMBL" id="FVGW01000004">
    <property type="protein sequence ID" value="SKM10464.1"/>
    <property type="molecule type" value="Genomic_DNA"/>
</dbReference>
<feature type="region of interest" description="Disordered" evidence="1">
    <location>
        <begin position="42"/>
        <end position="84"/>
    </location>
</feature>
<evidence type="ECO:0000313" key="3">
    <source>
        <dbReference type="Proteomes" id="UP000190074"/>
    </source>
</evidence>
<evidence type="ECO:0000313" key="2">
    <source>
        <dbReference type="EMBL" id="SKM10464.1"/>
    </source>
</evidence>
<sequence>MIAAAAGWWRFDSTVLKDRRLHKNAATAQCIVAIRDSIDRSLHAGGSSEADSKATSAGARFSDVTGTPEPLSFDNHGVPTELGKKPSSVLTNWQIGGHVHLDDSLPTGSGLGPDNRFSCSVIVFDDNTIHVASRQVLRT</sequence>
<dbReference type="Proteomes" id="UP000190074">
    <property type="component" value="Unassembled WGS sequence"/>
</dbReference>
<organism evidence="2 3">
    <name type="scientific">Mycobacteroides abscessus subsp. massiliense</name>
    <dbReference type="NCBI Taxonomy" id="1962118"/>
    <lineage>
        <taxon>Bacteria</taxon>
        <taxon>Bacillati</taxon>
        <taxon>Actinomycetota</taxon>
        <taxon>Actinomycetes</taxon>
        <taxon>Mycobacteriales</taxon>
        <taxon>Mycobacteriaceae</taxon>
        <taxon>Mycobacteroides</taxon>
        <taxon>Mycobacteroides abscessus</taxon>
    </lineage>
</organism>
<evidence type="ECO:0000256" key="1">
    <source>
        <dbReference type="SAM" id="MobiDB-lite"/>
    </source>
</evidence>
<protein>
    <submittedName>
        <fullName evidence="2">Uncharacterized protein</fullName>
    </submittedName>
</protein>